<dbReference type="EMBL" id="JAGGMR010000001">
    <property type="protein sequence ID" value="MBP2187745.1"/>
    <property type="molecule type" value="Genomic_DNA"/>
</dbReference>
<dbReference type="RefSeq" id="WP_209884538.1">
    <property type="nucleotide sequence ID" value="NZ_JAGGMR010000001.1"/>
</dbReference>
<evidence type="ECO:0000313" key="1">
    <source>
        <dbReference type="EMBL" id="MBP2187745.1"/>
    </source>
</evidence>
<sequence length="122" mass="13644">MEQLNGTPVLTCTTAAEWESWLAANHATAPEVWILIAKKNSREQSPTITETLDGALCYGWIDSVRRTHSPDYYLQRYSPRTRRSPWSALNIAKAEALIAAGRMRPAGFAAIEKAKVDGRWVN</sequence>
<accession>A0ABS4Q9C0</accession>
<evidence type="ECO:0000313" key="2">
    <source>
        <dbReference type="Proteomes" id="UP001519325"/>
    </source>
</evidence>
<protein>
    <submittedName>
        <fullName evidence="1">Uncharacterized protein YdeI (YjbR/CyaY-like superfamily)</fullName>
    </submittedName>
</protein>
<organism evidence="1 2">
    <name type="scientific">Nocardia goodfellowii</name>
    <dbReference type="NCBI Taxonomy" id="882446"/>
    <lineage>
        <taxon>Bacteria</taxon>
        <taxon>Bacillati</taxon>
        <taxon>Actinomycetota</taxon>
        <taxon>Actinomycetes</taxon>
        <taxon>Mycobacteriales</taxon>
        <taxon>Nocardiaceae</taxon>
        <taxon>Nocardia</taxon>
    </lineage>
</organism>
<dbReference type="Proteomes" id="UP001519325">
    <property type="component" value="Unassembled WGS sequence"/>
</dbReference>
<reference evidence="1 2" key="1">
    <citation type="submission" date="2021-03" db="EMBL/GenBank/DDBJ databases">
        <title>Sequencing the genomes of 1000 actinobacteria strains.</title>
        <authorList>
            <person name="Klenk H.-P."/>
        </authorList>
    </citation>
    <scope>NUCLEOTIDE SEQUENCE [LARGE SCALE GENOMIC DNA]</scope>
    <source>
        <strain evidence="1 2">DSM 45516</strain>
    </source>
</reference>
<comment type="caution">
    <text evidence="1">The sequence shown here is derived from an EMBL/GenBank/DDBJ whole genome shotgun (WGS) entry which is preliminary data.</text>
</comment>
<keyword evidence="2" id="KW-1185">Reference proteome</keyword>
<proteinExistence type="predicted"/>
<name>A0ABS4Q9C0_9NOCA</name>
<gene>
    <name evidence="1" type="ORF">BJ987_000646</name>
</gene>